<dbReference type="AlphaFoldDB" id="A0A518CTR8"/>
<dbReference type="Proteomes" id="UP000317178">
    <property type="component" value="Chromosome"/>
</dbReference>
<protein>
    <recommendedName>
        <fullName evidence="4">DUF3150 domain-containing protein</fullName>
    </recommendedName>
</protein>
<dbReference type="EMBL" id="CP036281">
    <property type="protein sequence ID" value="QDU82627.1"/>
    <property type="molecule type" value="Genomic_DNA"/>
</dbReference>
<evidence type="ECO:0000313" key="3">
    <source>
        <dbReference type="Proteomes" id="UP000317178"/>
    </source>
</evidence>
<dbReference type="OrthoDB" id="247764at2"/>
<sequence length="321" mass="37273">MISVSSITPHSITNSDELRTQMGAVRLSVHWLGTSKTLPASQQAEAAATFGASREYLSARKKLIDTRHPAYRQVSSIRTRIVSLWKGMTVPYPDPGIRLIRRDRIEVFESEVQQLQEELQTAVEQLEREFGELKMIARQRLGELFNEEDYPNRLENLFRIEVEYPNVEPPNYLQRLNPEVYEEECRRIEARFEEALELAEESFLQEFQQLVTHLSERLSGETDGRPKVFRDSALTNLTEFLQRFRQLNIRSNAQLEELIDEVQEVTSGLSAHHLRSDRTVRETVRGQLEQVGEVLSDQLELRPRRQIVRSHSREEVTSDAT</sequence>
<organism evidence="2 3">
    <name type="scientific">Polystyrenella longa</name>
    <dbReference type="NCBI Taxonomy" id="2528007"/>
    <lineage>
        <taxon>Bacteria</taxon>
        <taxon>Pseudomonadati</taxon>
        <taxon>Planctomycetota</taxon>
        <taxon>Planctomycetia</taxon>
        <taxon>Planctomycetales</taxon>
        <taxon>Planctomycetaceae</taxon>
        <taxon>Polystyrenella</taxon>
    </lineage>
</organism>
<evidence type="ECO:0008006" key="4">
    <source>
        <dbReference type="Google" id="ProtNLM"/>
    </source>
</evidence>
<name>A0A518CTR8_9PLAN</name>
<keyword evidence="3" id="KW-1185">Reference proteome</keyword>
<evidence type="ECO:0000313" key="2">
    <source>
        <dbReference type="EMBL" id="QDU82627.1"/>
    </source>
</evidence>
<dbReference type="KEGG" id="plon:Pla110_43880"/>
<evidence type="ECO:0000256" key="1">
    <source>
        <dbReference type="SAM" id="Coils"/>
    </source>
</evidence>
<proteinExistence type="predicted"/>
<gene>
    <name evidence="2" type="ORF">Pla110_43880</name>
</gene>
<accession>A0A518CTR8</accession>
<dbReference type="RefSeq" id="WP_144998987.1">
    <property type="nucleotide sequence ID" value="NZ_CP036281.1"/>
</dbReference>
<reference evidence="2 3" key="1">
    <citation type="submission" date="2019-02" db="EMBL/GenBank/DDBJ databases">
        <title>Deep-cultivation of Planctomycetes and their phenomic and genomic characterization uncovers novel biology.</title>
        <authorList>
            <person name="Wiegand S."/>
            <person name="Jogler M."/>
            <person name="Boedeker C."/>
            <person name="Pinto D."/>
            <person name="Vollmers J."/>
            <person name="Rivas-Marin E."/>
            <person name="Kohn T."/>
            <person name="Peeters S.H."/>
            <person name="Heuer A."/>
            <person name="Rast P."/>
            <person name="Oberbeckmann S."/>
            <person name="Bunk B."/>
            <person name="Jeske O."/>
            <person name="Meyerdierks A."/>
            <person name="Storesund J.E."/>
            <person name="Kallscheuer N."/>
            <person name="Luecker S."/>
            <person name="Lage O.M."/>
            <person name="Pohl T."/>
            <person name="Merkel B.J."/>
            <person name="Hornburger P."/>
            <person name="Mueller R.-W."/>
            <person name="Bruemmer F."/>
            <person name="Labrenz M."/>
            <person name="Spormann A.M."/>
            <person name="Op den Camp H."/>
            <person name="Overmann J."/>
            <person name="Amann R."/>
            <person name="Jetten M.S.M."/>
            <person name="Mascher T."/>
            <person name="Medema M.H."/>
            <person name="Devos D.P."/>
            <person name="Kaster A.-K."/>
            <person name="Ovreas L."/>
            <person name="Rohde M."/>
            <person name="Galperin M.Y."/>
            <person name="Jogler C."/>
        </authorList>
    </citation>
    <scope>NUCLEOTIDE SEQUENCE [LARGE SCALE GENOMIC DNA]</scope>
    <source>
        <strain evidence="2 3">Pla110</strain>
    </source>
</reference>
<feature type="coiled-coil region" evidence="1">
    <location>
        <begin position="105"/>
        <end position="136"/>
    </location>
</feature>
<keyword evidence="1" id="KW-0175">Coiled coil</keyword>